<dbReference type="SMART" id="SM00091">
    <property type="entry name" value="PAS"/>
    <property type="match status" value="3"/>
</dbReference>
<dbReference type="Gene3D" id="3.30.70.270">
    <property type="match status" value="1"/>
</dbReference>
<dbReference type="InterPro" id="IPR001633">
    <property type="entry name" value="EAL_dom"/>
</dbReference>
<dbReference type="Gene3D" id="3.20.20.450">
    <property type="entry name" value="EAL domain"/>
    <property type="match status" value="1"/>
</dbReference>
<dbReference type="Pfam" id="PF00990">
    <property type="entry name" value="GGDEF"/>
    <property type="match status" value="1"/>
</dbReference>
<evidence type="ECO:0000259" key="7">
    <source>
        <dbReference type="PROSITE" id="PS50112"/>
    </source>
</evidence>
<dbReference type="SMART" id="SM00086">
    <property type="entry name" value="PAC"/>
    <property type="match status" value="3"/>
</dbReference>
<comment type="cofactor">
    <cofactor evidence="1">
        <name>Mg(2+)</name>
        <dbReference type="ChEBI" id="CHEBI:18420"/>
    </cofactor>
</comment>
<feature type="domain" description="EAL" evidence="9">
    <location>
        <begin position="1046"/>
        <end position="1300"/>
    </location>
</feature>
<dbReference type="SUPFAM" id="SSF141868">
    <property type="entry name" value="EAL domain-like"/>
    <property type="match status" value="1"/>
</dbReference>
<dbReference type="GO" id="GO:0071732">
    <property type="term" value="P:cellular response to nitric oxide"/>
    <property type="evidence" value="ECO:0007669"/>
    <property type="project" value="UniProtKB-ARBA"/>
</dbReference>
<dbReference type="InterPro" id="IPR013655">
    <property type="entry name" value="PAS_fold_3"/>
</dbReference>
<dbReference type="PANTHER" id="PTHR44757">
    <property type="entry name" value="DIGUANYLATE CYCLASE DGCP"/>
    <property type="match status" value="1"/>
</dbReference>
<dbReference type="NCBIfam" id="TIGR00229">
    <property type="entry name" value="sensory_box"/>
    <property type="match status" value="3"/>
</dbReference>
<dbReference type="SUPFAM" id="SSF55785">
    <property type="entry name" value="PYP-like sensor domain (PAS domain)"/>
    <property type="match status" value="3"/>
</dbReference>
<dbReference type="Pfam" id="PF08447">
    <property type="entry name" value="PAS_3"/>
    <property type="match status" value="1"/>
</dbReference>
<dbReference type="GO" id="GO:0005886">
    <property type="term" value="C:plasma membrane"/>
    <property type="evidence" value="ECO:0007669"/>
    <property type="project" value="UniProtKB-SubCell"/>
</dbReference>
<dbReference type="EMBL" id="AMCZ02000004">
    <property type="protein sequence ID" value="EWC42307.1"/>
    <property type="molecule type" value="Genomic_DNA"/>
</dbReference>
<dbReference type="eggNOG" id="COG5001">
    <property type="taxonomic scope" value="Bacteria"/>
</dbReference>
<dbReference type="SUPFAM" id="SSF55073">
    <property type="entry name" value="Nucleotide cyclase"/>
    <property type="match status" value="1"/>
</dbReference>
<dbReference type="CDD" id="cd01948">
    <property type="entry name" value="EAL"/>
    <property type="match status" value="1"/>
</dbReference>
<evidence type="ECO:0000313" key="12">
    <source>
        <dbReference type="Proteomes" id="UP000026923"/>
    </source>
</evidence>
<evidence type="ECO:0000259" key="9">
    <source>
        <dbReference type="PROSITE" id="PS50883"/>
    </source>
</evidence>
<dbReference type="PROSITE" id="PS50883">
    <property type="entry name" value="EAL"/>
    <property type="match status" value="1"/>
</dbReference>
<dbReference type="FunFam" id="3.20.20.450:FF:000001">
    <property type="entry name" value="Cyclic di-GMP phosphodiesterase yahA"/>
    <property type="match status" value="1"/>
</dbReference>
<comment type="subcellular location">
    <subcellularLocation>
        <location evidence="2">Cell inner membrane</location>
    </subcellularLocation>
</comment>
<dbReference type="Pfam" id="PF05227">
    <property type="entry name" value="CHASE3"/>
    <property type="match status" value="1"/>
</dbReference>
<accession>A0A061JRG8</accession>
<keyword evidence="6" id="KW-0472">Membrane</keyword>
<dbReference type="PANTHER" id="PTHR44757:SF2">
    <property type="entry name" value="BIOFILM ARCHITECTURE MAINTENANCE PROTEIN MBAA"/>
    <property type="match status" value="1"/>
</dbReference>
<dbReference type="HOGENOM" id="CLU_000445_27_1_6"/>
<dbReference type="GO" id="GO:0071111">
    <property type="term" value="F:cyclic-guanylate-specific phosphodiesterase activity"/>
    <property type="evidence" value="ECO:0007669"/>
    <property type="project" value="UniProtKB-EC"/>
</dbReference>
<sequence>MKRVASYIASSHWLVRVGVSIGVGSSLVLYLIYQVHLVHLQVAQAMQAELQLVNVLRLSVDAETAARGYNLTKQMPFLAPLIDAEQALDNSLKKLEASLHGLELENVDLNVFEQLVTERVKFARDLAGQRLYERDAGYQLEKLNQGVSLQDEIRHKAGAISSAIKNFVQNRQNTQRSILLALVFGVISSAVLFYLLLMHWARAVNQRERIKEQASRSERIYATVFNEVAIGMLVVDEHGRVHSVNNSFGDMLEADSDFLLGIELQTLVRWDGRVRFTDALASTGERKEKVATLDVCFQNAGLSVWTRLTLADFAVKAGERRILILAHELTEDIKRQRRLRKYETLMRNASQLAGVDGWSLSLPSYQLELGSLVKALLLGSPIGDLSPRRFLRMLERSARKALLDAIRRCSADFSNFKLQLLIKRPEREALYLELIGQAMLEDGRVVSIEGAARDVTEINAQVQALVRSEQRLLSIAQVTNDSIWELDLERKILSHNLKKAAVGERQQQYVCQWLEGVHPDDQAGVIQSFRQALHGGSTVWDREFRYVRSDGEIETLYSQAAFLRDENGVAHHVVGGAQDLTKRRKMQAAMMNMAASVASLEDEQFFSVLLRNLMAGLEADGGCIARLSSRSPAMATTLAVVIDGVRIDNFTYAVEGTPCENLLRDVECHIPDNLSGIFPGAGIGGLQARSYLGGQLLDAQGEVIGFIYLLYSKPLERSVLATSVLQVFAVRAAAEIRRIEADSLLKEQAELLDHASESIVVLDLDLRVRFWNKGAEQMYGLSKVQAVGQSVSVCYEDESALLRVFSEVMHAEQVNQEFCQIRARDGSKMFVEESWTLIREPNGEPRSILKVGSDVTEKRSAEEQIKRLAYYDTLTALPNRRLFMERLSQARDNTVRDRSHAALMFIDLDNFKTLNDLHGHLKGDEFLVAIARLLSGNVRRGDTVARLGGDEFVIILEGLHTDQDAATEQARHVARQLLESFNVPLQLGEISVVGTASIGVALFRGDGYQLDELLRHADLAMYEAKDGGRNTYCVYDSQLDALTSSKAMLAAELRKALEQKQFELWYQPQFDSSRKPYGVEALLRWRHPAKGMISPADFIPLAERSSFIVELGRWVIAEACRQLAQWSRVEALSGLKISVNVSVQQLRQENFVSHVVSALQTTGASAERLVLEVTESILDEKIGSIAAKLHSLRSLGVRISLDDFGTGYSSLSRLRQLPFDEVKIDQSFTRAIPGDEDDAAIVNAIITLGRTMRMGVVAEGVENEEQLAFLLAHGCAAFQGYLFARPMPAEQLVEVLAADRAIA</sequence>
<evidence type="ECO:0000256" key="4">
    <source>
        <dbReference type="ARBA" id="ARBA00022636"/>
    </source>
</evidence>
<dbReference type="InterPro" id="IPR001610">
    <property type="entry name" value="PAC"/>
</dbReference>
<gene>
    <name evidence="11" type="ORF">B597_004810</name>
</gene>
<dbReference type="Pfam" id="PF00563">
    <property type="entry name" value="EAL"/>
    <property type="match status" value="1"/>
</dbReference>
<name>A0A061JRG8_STUST</name>
<dbReference type="InterPro" id="IPR052155">
    <property type="entry name" value="Biofilm_reg_signaling"/>
</dbReference>
<evidence type="ECO:0000259" key="8">
    <source>
        <dbReference type="PROSITE" id="PS50113"/>
    </source>
</evidence>
<keyword evidence="6" id="KW-0812">Transmembrane</keyword>
<dbReference type="CDD" id="cd00130">
    <property type="entry name" value="PAS"/>
    <property type="match status" value="3"/>
</dbReference>
<evidence type="ECO:0000313" key="11">
    <source>
        <dbReference type="EMBL" id="EWC42307.1"/>
    </source>
</evidence>
<feature type="domain" description="PAC" evidence="8">
    <location>
        <begin position="814"/>
        <end position="867"/>
    </location>
</feature>
<dbReference type="InterPro" id="IPR029787">
    <property type="entry name" value="Nucleotide_cyclase"/>
</dbReference>
<dbReference type="InterPro" id="IPR000014">
    <property type="entry name" value="PAS"/>
</dbReference>
<dbReference type="InterPro" id="IPR000160">
    <property type="entry name" value="GGDEF_dom"/>
</dbReference>
<keyword evidence="4" id="KW-0973">c-di-GMP</keyword>
<feature type="transmembrane region" description="Helical" evidence="6">
    <location>
        <begin position="178"/>
        <end position="201"/>
    </location>
</feature>
<dbReference type="InterPro" id="IPR035965">
    <property type="entry name" value="PAS-like_dom_sf"/>
</dbReference>
<dbReference type="CDD" id="cd01949">
    <property type="entry name" value="GGDEF"/>
    <property type="match status" value="1"/>
</dbReference>
<proteinExistence type="predicted"/>
<dbReference type="NCBIfam" id="TIGR00254">
    <property type="entry name" value="GGDEF"/>
    <property type="match status" value="1"/>
</dbReference>
<reference evidence="11 12" key="1">
    <citation type="journal article" date="2013" name="Genome Announc.">
        <title>Draft Genome of the Nitrogen-Fixing Bacterium Pseudomonas stutzeri Strain KOS6 Isolated from Industrial Hydrocarbon Sludge.</title>
        <authorList>
            <person name="Grigoryeva T.V."/>
            <person name="Laikov A.V."/>
            <person name="Naumova R.P."/>
            <person name="Manolov A.I."/>
            <person name="Larin A.K."/>
            <person name="Karpova I.Y."/>
            <person name="Semashko T.A."/>
            <person name="Alexeev D.G."/>
            <person name="Kostryukova E.S."/>
            <person name="Muller R."/>
            <person name="Govorun V.M."/>
        </authorList>
    </citation>
    <scope>NUCLEOTIDE SEQUENCE [LARGE SCALE GENOMIC DNA]</scope>
    <source>
        <strain evidence="11 12">KOS6</strain>
    </source>
</reference>
<dbReference type="InterPro" id="IPR013767">
    <property type="entry name" value="PAS_fold"/>
</dbReference>
<dbReference type="Gene3D" id="3.30.450.20">
    <property type="entry name" value="PAS domain"/>
    <property type="match status" value="3"/>
</dbReference>
<feature type="domain" description="PAC" evidence="8">
    <location>
        <begin position="540"/>
        <end position="592"/>
    </location>
</feature>
<feature type="domain" description="GGDEF" evidence="10">
    <location>
        <begin position="899"/>
        <end position="1037"/>
    </location>
</feature>
<dbReference type="Pfam" id="PF13426">
    <property type="entry name" value="PAS_9"/>
    <property type="match status" value="1"/>
</dbReference>
<feature type="domain" description="PAS" evidence="7">
    <location>
        <begin position="744"/>
        <end position="812"/>
    </location>
</feature>
<evidence type="ECO:0000256" key="2">
    <source>
        <dbReference type="ARBA" id="ARBA00004533"/>
    </source>
</evidence>
<evidence type="ECO:0000256" key="3">
    <source>
        <dbReference type="ARBA" id="ARBA00012282"/>
    </source>
</evidence>
<evidence type="ECO:0000256" key="6">
    <source>
        <dbReference type="SAM" id="Phobius"/>
    </source>
</evidence>
<keyword evidence="6" id="KW-1133">Transmembrane helix</keyword>
<evidence type="ECO:0000259" key="10">
    <source>
        <dbReference type="PROSITE" id="PS50887"/>
    </source>
</evidence>
<dbReference type="Pfam" id="PF00989">
    <property type="entry name" value="PAS"/>
    <property type="match status" value="1"/>
</dbReference>
<dbReference type="InterPro" id="IPR000700">
    <property type="entry name" value="PAS-assoc_C"/>
</dbReference>
<dbReference type="InterPro" id="IPR043128">
    <property type="entry name" value="Rev_trsase/Diguanyl_cyclase"/>
</dbReference>
<evidence type="ECO:0000256" key="1">
    <source>
        <dbReference type="ARBA" id="ARBA00001946"/>
    </source>
</evidence>
<dbReference type="SMART" id="SM00052">
    <property type="entry name" value="EAL"/>
    <property type="match status" value="1"/>
</dbReference>
<dbReference type="InterPro" id="IPR035919">
    <property type="entry name" value="EAL_sf"/>
</dbReference>
<protein>
    <recommendedName>
        <fullName evidence="3">cyclic-guanylate-specific phosphodiesterase</fullName>
        <ecNumber evidence="3">3.1.4.52</ecNumber>
    </recommendedName>
</protein>
<comment type="caution">
    <text evidence="11">The sequence shown here is derived from an EMBL/GenBank/DDBJ whole genome shotgun (WGS) entry which is preliminary data.</text>
</comment>
<comment type="catalytic activity">
    <reaction evidence="5">
        <text>3',3'-c-di-GMP + H2O = 5'-phosphoguanylyl(3'-&gt;5')guanosine + H(+)</text>
        <dbReference type="Rhea" id="RHEA:24902"/>
        <dbReference type="ChEBI" id="CHEBI:15377"/>
        <dbReference type="ChEBI" id="CHEBI:15378"/>
        <dbReference type="ChEBI" id="CHEBI:58754"/>
        <dbReference type="ChEBI" id="CHEBI:58805"/>
        <dbReference type="EC" id="3.1.4.52"/>
    </reaction>
    <physiologicalReaction direction="left-to-right" evidence="5">
        <dbReference type="Rhea" id="RHEA:24903"/>
    </physiologicalReaction>
</comment>
<dbReference type="Proteomes" id="UP000026923">
    <property type="component" value="Unassembled WGS sequence"/>
</dbReference>
<dbReference type="RefSeq" id="WP_024161899.1">
    <property type="nucleotide sequence ID" value="NZ_KK020676.1"/>
</dbReference>
<dbReference type="SMART" id="SM00267">
    <property type="entry name" value="GGDEF"/>
    <property type="match status" value="1"/>
</dbReference>
<dbReference type="PROSITE" id="PS50113">
    <property type="entry name" value="PAC"/>
    <property type="match status" value="2"/>
</dbReference>
<organism evidence="11 12">
    <name type="scientific">Stutzerimonas stutzeri KOS6</name>
    <dbReference type="NCBI Taxonomy" id="1218352"/>
    <lineage>
        <taxon>Bacteria</taxon>
        <taxon>Pseudomonadati</taxon>
        <taxon>Pseudomonadota</taxon>
        <taxon>Gammaproteobacteria</taxon>
        <taxon>Pseudomonadales</taxon>
        <taxon>Pseudomonadaceae</taxon>
        <taxon>Stutzerimonas</taxon>
    </lineage>
</organism>
<dbReference type="PROSITE" id="PS50887">
    <property type="entry name" value="GGDEF"/>
    <property type="match status" value="1"/>
</dbReference>
<dbReference type="PROSITE" id="PS50112">
    <property type="entry name" value="PAS"/>
    <property type="match status" value="1"/>
</dbReference>
<dbReference type="GO" id="GO:0006355">
    <property type="term" value="P:regulation of DNA-templated transcription"/>
    <property type="evidence" value="ECO:0007669"/>
    <property type="project" value="InterPro"/>
</dbReference>
<feature type="transmembrane region" description="Helical" evidence="6">
    <location>
        <begin position="13"/>
        <end position="33"/>
    </location>
</feature>
<dbReference type="FunFam" id="3.30.70.270:FF:000001">
    <property type="entry name" value="Diguanylate cyclase domain protein"/>
    <property type="match status" value="1"/>
</dbReference>
<dbReference type="OrthoDB" id="9804951at2"/>
<dbReference type="SUPFAM" id="SSF55781">
    <property type="entry name" value="GAF domain-like"/>
    <property type="match status" value="1"/>
</dbReference>
<dbReference type="InterPro" id="IPR007891">
    <property type="entry name" value="CHASE3"/>
</dbReference>
<evidence type="ECO:0000256" key="5">
    <source>
        <dbReference type="ARBA" id="ARBA00051114"/>
    </source>
</evidence>
<dbReference type="EC" id="3.1.4.52" evidence="3"/>